<evidence type="ECO:0000256" key="6">
    <source>
        <dbReference type="ARBA" id="ARBA00023274"/>
    </source>
</evidence>
<dbReference type="GO" id="GO:0006412">
    <property type="term" value="P:translation"/>
    <property type="evidence" value="ECO:0007669"/>
    <property type="project" value="UniProtKB-UniRule"/>
</dbReference>
<dbReference type="FunFam" id="1.20.58.110:FF:000001">
    <property type="entry name" value="30S ribosomal protein S20"/>
    <property type="match status" value="1"/>
</dbReference>
<evidence type="ECO:0000256" key="1">
    <source>
        <dbReference type="ARBA" id="ARBA00003134"/>
    </source>
</evidence>
<name>A0A7Z2G6L5_9BURK</name>
<dbReference type="NCBIfam" id="TIGR00029">
    <property type="entry name" value="S20"/>
    <property type="match status" value="1"/>
</dbReference>
<evidence type="ECO:0000256" key="4">
    <source>
        <dbReference type="ARBA" id="ARBA00022884"/>
    </source>
</evidence>
<dbReference type="SUPFAM" id="SSF46992">
    <property type="entry name" value="Ribosomal protein S20"/>
    <property type="match status" value="1"/>
</dbReference>
<dbReference type="HAMAP" id="MF_00500">
    <property type="entry name" value="Ribosomal_bS20"/>
    <property type="match status" value="1"/>
</dbReference>
<evidence type="ECO:0000313" key="11">
    <source>
        <dbReference type="Proteomes" id="UP000434209"/>
    </source>
</evidence>
<sequence>MANSAQARKRARQAAKANSHNSALRSKFRTAIKAVRKAIDAGDQAKAAEVLKAAGKTLDIIADKKIVHKNKAARNKSRLAAAVKAMQAAQ</sequence>
<dbReference type="Proteomes" id="UP000434209">
    <property type="component" value="Chromosome 1"/>
</dbReference>
<dbReference type="PANTHER" id="PTHR33398:SF1">
    <property type="entry name" value="SMALL RIBOSOMAL SUBUNIT PROTEIN BS20C"/>
    <property type="match status" value="1"/>
</dbReference>
<dbReference type="RefSeq" id="WP_158759143.1">
    <property type="nucleotide sequence ID" value="NZ_CP046909.1"/>
</dbReference>
<keyword evidence="4 8" id="KW-0694">RNA-binding</keyword>
<gene>
    <name evidence="8 10" type="primary">rpsT</name>
    <name evidence="10" type="ORF">FAZ97_11245</name>
</gene>
<evidence type="ECO:0000256" key="7">
    <source>
        <dbReference type="ARBA" id="ARBA00035136"/>
    </source>
</evidence>
<keyword evidence="5 8" id="KW-0689">Ribosomal protein</keyword>
<comment type="similarity">
    <text evidence="2 8">Belongs to the bacterial ribosomal protein bS20 family.</text>
</comment>
<evidence type="ECO:0000313" key="10">
    <source>
        <dbReference type="EMBL" id="QGZ56173.1"/>
    </source>
</evidence>
<organism evidence="10 11">
    <name type="scientific">Paraburkholderia acidiphila</name>
    <dbReference type="NCBI Taxonomy" id="2571747"/>
    <lineage>
        <taxon>Bacteria</taxon>
        <taxon>Pseudomonadati</taxon>
        <taxon>Pseudomonadota</taxon>
        <taxon>Betaproteobacteria</taxon>
        <taxon>Burkholderiales</taxon>
        <taxon>Burkholderiaceae</taxon>
        <taxon>Paraburkholderia</taxon>
    </lineage>
</organism>
<reference evidence="10 11" key="1">
    <citation type="submission" date="2019-12" db="EMBL/GenBank/DDBJ databases">
        <title>Paraburkholderia acidiphila 7Q-K02 sp. nov and Paraburkholderia acidisoli DHF22 sp. nov., two strains isolated from forest soil.</title>
        <authorList>
            <person name="Gao Z."/>
            <person name="Qiu L."/>
        </authorList>
    </citation>
    <scope>NUCLEOTIDE SEQUENCE [LARGE SCALE GENOMIC DNA]</scope>
    <source>
        <strain evidence="10 11">7Q-K02</strain>
    </source>
</reference>
<evidence type="ECO:0000256" key="2">
    <source>
        <dbReference type="ARBA" id="ARBA00007634"/>
    </source>
</evidence>
<dbReference type="GO" id="GO:0005829">
    <property type="term" value="C:cytosol"/>
    <property type="evidence" value="ECO:0007669"/>
    <property type="project" value="TreeGrafter"/>
</dbReference>
<keyword evidence="6 8" id="KW-0687">Ribonucleoprotein</keyword>
<dbReference type="KEGG" id="pacp:FAZ97_11245"/>
<evidence type="ECO:0000256" key="9">
    <source>
        <dbReference type="SAM" id="MobiDB-lite"/>
    </source>
</evidence>
<dbReference type="PANTHER" id="PTHR33398">
    <property type="entry name" value="30S RIBOSOMAL PROTEIN S20"/>
    <property type="match status" value="1"/>
</dbReference>
<comment type="function">
    <text evidence="1 8">Binds directly to 16S ribosomal RNA.</text>
</comment>
<feature type="region of interest" description="Disordered" evidence="9">
    <location>
        <begin position="1"/>
        <end position="24"/>
    </location>
</feature>
<keyword evidence="3 8" id="KW-0699">rRNA-binding</keyword>
<dbReference type="AlphaFoldDB" id="A0A7Z2G6L5"/>
<dbReference type="GO" id="GO:0070181">
    <property type="term" value="F:small ribosomal subunit rRNA binding"/>
    <property type="evidence" value="ECO:0007669"/>
    <property type="project" value="TreeGrafter"/>
</dbReference>
<dbReference type="GO" id="GO:0003735">
    <property type="term" value="F:structural constituent of ribosome"/>
    <property type="evidence" value="ECO:0007669"/>
    <property type="project" value="InterPro"/>
</dbReference>
<dbReference type="Gene3D" id="1.20.58.110">
    <property type="entry name" value="Ribosomal protein S20"/>
    <property type="match status" value="1"/>
</dbReference>
<dbReference type="InterPro" id="IPR036510">
    <property type="entry name" value="Ribosomal_bS20_sf"/>
</dbReference>
<proteinExistence type="inferred from homology"/>
<accession>A0A7Z2G6L5</accession>
<evidence type="ECO:0000256" key="8">
    <source>
        <dbReference type="HAMAP-Rule" id="MF_00500"/>
    </source>
</evidence>
<protein>
    <recommendedName>
        <fullName evidence="7 8">Small ribosomal subunit protein bS20</fullName>
    </recommendedName>
</protein>
<evidence type="ECO:0000256" key="5">
    <source>
        <dbReference type="ARBA" id="ARBA00022980"/>
    </source>
</evidence>
<dbReference type="GO" id="GO:0015935">
    <property type="term" value="C:small ribosomal subunit"/>
    <property type="evidence" value="ECO:0007669"/>
    <property type="project" value="TreeGrafter"/>
</dbReference>
<keyword evidence="11" id="KW-1185">Reference proteome</keyword>
<evidence type="ECO:0000256" key="3">
    <source>
        <dbReference type="ARBA" id="ARBA00022730"/>
    </source>
</evidence>
<dbReference type="EMBL" id="CP046909">
    <property type="protein sequence ID" value="QGZ56173.1"/>
    <property type="molecule type" value="Genomic_DNA"/>
</dbReference>
<dbReference type="OrthoDB" id="9807974at2"/>
<dbReference type="Pfam" id="PF01649">
    <property type="entry name" value="Ribosomal_S20p"/>
    <property type="match status" value="1"/>
</dbReference>
<dbReference type="InterPro" id="IPR002583">
    <property type="entry name" value="Ribosomal_bS20"/>
</dbReference>